<proteinExistence type="predicted"/>
<dbReference type="EMBL" id="KN817664">
    <property type="protein sequence ID" value="KJA14830.1"/>
    <property type="molecule type" value="Genomic_DNA"/>
</dbReference>
<accession>A0A0D2P2P6</accession>
<dbReference type="Proteomes" id="UP000054270">
    <property type="component" value="Unassembled WGS sequence"/>
</dbReference>
<name>A0A0D2P2P6_HYPSF</name>
<organism evidence="1 2">
    <name type="scientific">Hypholoma sublateritium (strain FD-334 SS-4)</name>
    <dbReference type="NCBI Taxonomy" id="945553"/>
    <lineage>
        <taxon>Eukaryota</taxon>
        <taxon>Fungi</taxon>
        <taxon>Dikarya</taxon>
        <taxon>Basidiomycota</taxon>
        <taxon>Agaricomycotina</taxon>
        <taxon>Agaricomycetes</taxon>
        <taxon>Agaricomycetidae</taxon>
        <taxon>Agaricales</taxon>
        <taxon>Agaricineae</taxon>
        <taxon>Strophariaceae</taxon>
        <taxon>Hypholoma</taxon>
    </lineage>
</organism>
<reference evidence="2" key="1">
    <citation type="submission" date="2014-04" db="EMBL/GenBank/DDBJ databases">
        <title>Evolutionary Origins and Diversification of the Mycorrhizal Mutualists.</title>
        <authorList>
            <consortium name="DOE Joint Genome Institute"/>
            <consortium name="Mycorrhizal Genomics Consortium"/>
            <person name="Kohler A."/>
            <person name="Kuo A."/>
            <person name="Nagy L.G."/>
            <person name="Floudas D."/>
            <person name="Copeland A."/>
            <person name="Barry K.W."/>
            <person name="Cichocki N."/>
            <person name="Veneault-Fourrey C."/>
            <person name="LaButti K."/>
            <person name="Lindquist E.A."/>
            <person name="Lipzen A."/>
            <person name="Lundell T."/>
            <person name="Morin E."/>
            <person name="Murat C."/>
            <person name="Riley R."/>
            <person name="Ohm R."/>
            <person name="Sun H."/>
            <person name="Tunlid A."/>
            <person name="Henrissat B."/>
            <person name="Grigoriev I.V."/>
            <person name="Hibbett D.S."/>
            <person name="Martin F."/>
        </authorList>
    </citation>
    <scope>NUCLEOTIDE SEQUENCE [LARGE SCALE GENOMIC DNA]</scope>
    <source>
        <strain evidence="2">FD-334 SS-4</strain>
    </source>
</reference>
<keyword evidence="2" id="KW-1185">Reference proteome</keyword>
<dbReference type="OrthoDB" id="3040861at2759"/>
<dbReference type="AlphaFoldDB" id="A0A0D2P2P6"/>
<sequence>MHPRARSSADILASAKAAPTAHFKNYKKARTDTGGPKNRGSSAIYAHALSRFPANGPGLVSAEVSRDELVAPTEDAHHTTQALQNNRLHPPVFTFKSPITPISYREYNKKACNCVAEVTRRITESHNETTLNSSDSLTDNQELELNTSSDTLMDVELAYPSESTVTSSPSTANESRGTEILGLLREEGLDPFDLFLMVFDPQQPKLNVYQAEILDDSNPKLFMILDRIIAHSDGRAKVSQWLKRSGLSFVHDIVSQEMEEVQRTAKLPGPVCVDAGSIKTCISGYPALVPWTTEVLSAAAEASLAHARK</sequence>
<evidence type="ECO:0000313" key="2">
    <source>
        <dbReference type="Proteomes" id="UP000054270"/>
    </source>
</evidence>
<gene>
    <name evidence="1" type="ORF">HYPSUDRAFT_415703</name>
</gene>
<protein>
    <submittedName>
        <fullName evidence="1">Uncharacterized protein</fullName>
    </submittedName>
</protein>
<evidence type="ECO:0000313" key="1">
    <source>
        <dbReference type="EMBL" id="KJA14830.1"/>
    </source>
</evidence>